<proteinExistence type="predicted"/>
<dbReference type="Gramene" id="TRITD5Bv1G251990.1">
    <property type="protein sequence ID" value="TRITD5Bv1G251990.1"/>
    <property type="gene ID" value="TRITD5Bv1G251990"/>
</dbReference>
<gene>
    <name evidence="1" type="ORF">TRITD_5Bv1G251990</name>
</gene>
<reference evidence="1 2" key="1">
    <citation type="submission" date="2017-09" db="EMBL/GenBank/DDBJ databases">
        <authorList>
            <consortium name="International Durum Wheat Genome Sequencing Consortium (IDWGSC)"/>
            <person name="Milanesi L."/>
        </authorList>
    </citation>
    <scope>NUCLEOTIDE SEQUENCE [LARGE SCALE GENOMIC DNA]</scope>
    <source>
        <strain evidence="2">cv. Svevo</strain>
    </source>
</reference>
<keyword evidence="2" id="KW-1185">Reference proteome</keyword>
<sequence>MRRVRTGMWPGVQCAAPLLLQQLLQHLSHPVQLLLPHPIRLVCARVHKPLQDQLCVIDHAGTHRHAWIQECR</sequence>
<evidence type="ECO:0000313" key="1">
    <source>
        <dbReference type="EMBL" id="VAI40731.1"/>
    </source>
</evidence>
<accession>A0A9R1AUJ0</accession>
<dbReference type="EMBL" id="LT934120">
    <property type="protein sequence ID" value="VAI40731.1"/>
    <property type="molecule type" value="Genomic_DNA"/>
</dbReference>
<dbReference type="Proteomes" id="UP000324705">
    <property type="component" value="Chromosome 5B"/>
</dbReference>
<evidence type="ECO:0000313" key="2">
    <source>
        <dbReference type="Proteomes" id="UP000324705"/>
    </source>
</evidence>
<organism evidence="1 2">
    <name type="scientific">Triticum turgidum subsp. durum</name>
    <name type="common">Durum wheat</name>
    <name type="synonym">Triticum durum</name>
    <dbReference type="NCBI Taxonomy" id="4567"/>
    <lineage>
        <taxon>Eukaryota</taxon>
        <taxon>Viridiplantae</taxon>
        <taxon>Streptophyta</taxon>
        <taxon>Embryophyta</taxon>
        <taxon>Tracheophyta</taxon>
        <taxon>Spermatophyta</taxon>
        <taxon>Magnoliopsida</taxon>
        <taxon>Liliopsida</taxon>
        <taxon>Poales</taxon>
        <taxon>Poaceae</taxon>
        <taxon>BOP clade</taxon>
        <taxon>Pooideae</taxon>
        <taxon>Triticodae</taxon>
        <taxon>Triticeae</taxon>
        <taxon>Triticinae</taxon>
        <taxon>Triticum</taxon>
    </lineage>
</organism>
<dbReference type="AlphaFoldDB" id="A0A9R1AUJ0"/>
<name>A0A9R1AUJ0_TRITD</name>
<protein>
    <submittedName>
        <fullName evidence="1">Uncharacterized protein</fullName>
    </submittedName>
</protein>